<feature type="region of interest" description="Disordered" evidence="1">
    <location>
        <begin position="1"/>
        <end position="64"/>
    </location>
</feature>
<dbReference type="EMBL" id="JAKEKT020000044">
    <property type="protein sequence ID" value="KAL1640999.1"/>
    <property type="molecule type" value="Genomic_DNA"/>
</dbReference>
<protein>
    <submittedName>
        <fullName evidence="2">Uncharacterized protein</fullName>
    </submittedName>
</protein>
<sequence>MTTPTPAKTLRRTSRLPETRSSTPSLPSTTTSSPSTTPSTKKPSPSPLAPAPLNVSKHETPGARVVRDKKRLDIEEQMLRAKTKGGILDAAERAAASLIPASPGPAPVGKLPAVPGKRDKNAV</sequence>
<reference evidence="2 3" key="1">
    <citation type="journal article" date="2023" name="Plant Dis.">
        <title>First Report of Diplodia intermedia Causing Canker and Dieback Diseases on Apple Trees in Canada.</title>
        <authorList>
            <person name="Ellouze W."/>
            <person name="Ilyukhin E."/>
            <person name="Sulman M."/>
            <person name="Ali S."/>
        </authorList>
    </citation>
    <scope>NUCLEOTIDE SEQUENCE [LARGE SCALE GENOMIC DNA]</scope>
    <source>
        <strain evidence="2 3">M45-28</strain>
    </source>
</reference>
<organism evidence="2 3">
    <name type="scientific">Diplodia intermedia</name>
    <dbReference type="NCBI Taxonomy" id="856260"/>
    <lineage>
        <taxon>Eukaryota</taxon>
        <taxon>Fungi</taxon>
        <taxon>Dikarya</taxon>
        <taxon>Ascomycota</taxon>
        <taxon>Pezizomycotina</taxon>
        <taxon>Dothideomycetes</taxon>
        <taxon>Dothideomycetes incertae sedis</taxon>
        <taxon>Botryosphaeriales</taxon>
        <taxon>Botryosphaeriaceae</taxon>
        <taxon>Diplodia</taxon>
    </lineage>
</organism>
<gene>
    <name evidence="2" type="ORF">SLS58_006441</name>
</gene>
<evidence type="ECO:0000313" key="2">
    <source>
        <dbReference type="EMBL" id="KAL1640999.1"/>
    </source>
</evidence>
<feature type="compositionally biased region" description="Low complexity" evidence="1">
    <location>
        <begin position="21"/>
        <end position="43"/>
    </location>
</feature>
<accession>A0ABR3TNM5</accession>
<evidence type="ECO:0000313" key="3">
    <source>
        <dbReference type="Proteomes" id="UP001521184"/>
    </source>
</evidence>
<keyword evidence="3" id="KW-1185">Reference proteome</keyword>
<name>A0ABR3TNM5_9PEZI</name>
<proteinExistence type="predicted"/>
<comment type="caution">
    <text evidence="2">The sequence shown here is derived from an EMBL/GenBank/DDBJ whole genome shotgun (WGS) entry which is preliminary data.</text>
</comment>
<evidence type="ECO:0000256" key="1">
    <source>
        <dbReference type="SAM" id="MobiDB-lite"/>
    </source>
</evidence>
<dbReference type="Proteomes" id="UP001521184">
    <property type="component" value="Unassembled WGS sequence"/>
</dbReference>
<feature type="region of interest" description="Disordered" evidence="1">
    <location>
        <begin position="99"/>
        <end position="123"/>
    </location>
</feature>